<dbReference type="GO" id="GO:0016740">
    <property type="term" value="F:transferase activity"/>
    <property type="evidence" value="ECO:0007669"/>
    <property type="project" value="UniProtKB-KW"/>
</dbReference>
<feature type="compositionally biased region" description="Basic and acidic residues" evidence="6">
    <location>
        <begin position="79"/>
        <end position="88"/>
    </location>
</feature>
<dbReference type="PROSITE" id="PS50103">
    <property type="entry name" value="ZF_C3H1"/>
    <property type="match status" value="1"/>
</dbReference>
<keyword evidence="8" id="KW-0808">Transferase</keyword>
<gene>
    <name evidence="8" type="ORF">CGC21_23115</name>
</gene>
<evidence type="ECO:0000259" key="7">
    <source>
        <dbReference type="PROSITE" id="PS50103"/>
    </source>
</evidence>
<dbReference type="EMBL" id="RHLC01000047">
    <property type="protein sequence ID" value="TPP53974.1"/>
    <property type="molecule type" value="Genomic_DNA"/>
</dbReference>
<dbReference type="GO" id="GO:0000398">
    <property type="term" value="P:mRNA splicing, via spliceosome"/>
    <property type="evidence" value="ECO:0007669"/>
    <property type="project" value="InterPro"/>
</dbReference>
<dbReference type="GO" id="GO:0008270">
    <property type="term" value="F:zinc ion binding"/>
    <property type="evidence" value="ECO:0007669"/>
    <property type="project" value="UniProtKB-KW"/>
</dbReference>
<dbReference type="Pfam" id="PF13878">
    <property type="entry name" value="zf-C2H2_3"/>
    <property type="match status" value="1"/>
</dbReference>
<dbReference type="FunFam" id="3.30.70.330:FF:000907">
    <property type="entry name" value="U2 splicing auxiliary factor, putative"/>
    <property type="match status" value="1"/>
</dbReference>
<dbReference type="GO" id="GO:0003723">
    <property type="term" value="F:RNA binding"/>
    <property type="evidence" value="ECO:0007669"/>
    <property type="project" value="InterPro"/>
</dbReference>
<feature type="region of interest" description="Disordered" evidence="6">
    <location>
        <begin position="974"/>
        <end position="1003"/>
    </location>
</feature>
<dbReference type="PRINTS" id="PR01848">
    <property type="entry name" value="U2AUXFACTOR"/>
</dbReference>
<dbReference type="InterPro" id="IPR000571">
    <property type="entry name" value="Znf_CCCH"/>
</dbReference>
<proteinExistence type="predicted"/>
<evidence type="ECO:0000256" key="6">
    <source>
        <dbReference type="SAM" id="MobiDB-lite"/>
    </source>
</evidence>
<comment type="caution">
    <text evidence="8">The sequence shown here is derived from an EMBL/GenBank/DDBJ whole genome shotgun (WGS) entry which is preliminary data.</text>
</comment>
<reference evidence="9" key="1">
    <citation type="submission" date="2019-02" db="EMBL/GenBank/DDBJ databases">
        <title>FDA dAtabase for Regulatory Grade micrObial Sequences (FDA-ARGOS): Supporting development and validation of Infectious Disease Dx tests.</title>
        <authorList>
            <person name="Duncan R."/>
            <person name="Fisher C."/>
            <person name="Tallon L."/>
            <person name="Sadzewicz L."/>
            <person name="Sengamalay N."/>
            <person name="Ott S."/>
            <person name="Godinez A."/>
            <person name="Nagaraj S."/>
            <person name="Vavikolanu K."/>
            <person name="Nadendla S."/>
            <person name="Aluvathingal J."/>
            <person name="Sichtig H."/>
        </authorList>
    </citation>
    <scope>NUCLEOTIDE SEQUENCE [LARGE SCALE GENOMIC DNA]</scope>
    <source>
        <strain evidence="9">FDAARGOS_361</strain>
    </source>
</reference>
<dbReference type="InterPro" id="IPR035979">
    <property type="entry name" value="RBD_domain_sf"/>
</dbReference>
<dbReference type="SUPFAM" id="SSF54928">
    <property type="entry name" value="RNA-binding domain, RBD"/>
    <property type="match status" value="1"/>
</dbReference>
<dbReference type="InterPro" id="IPR012677">
    <property type="entry name" value="Nucleotide-bd_a/b_plait_sf"/>
</dbReference>
<evidence type="ECO:0000256" key="2">
    <source>
        <dbReference type="ARBA" id="ARBA00022737"/>
    </source>
</evidence>
<dbReference type="Proteomes" id="UP000318447">
    <property type="component" value="Unassembled WGS sequence"/>
</dbReference>
<organism evidence="8 9">
    <name type="scientific">Leishmania donovani</name>
    <dbReference type="NCBI Taxonomy" id="5661"/>
    <lineage>
        <taxon>Eukaryota</taxon>
        <taxon>Discoba</taxon>
        <taxon>Euglenozoa</taxon>
        <taxon>Kinetoplastea</taxon>
        <taxon>Metakinetoplastina</taxon>
        <taxon>Trypanosomatida</taxon>
        <taxon>Trypanosomatidae</taxon>
        <taxon>Leishmaniinae</taxon>
        <taxon>Leishmania</taxon>
    </lineage>
</organism>
<sequence>MSSPYSPPRAVVTDNSKDDAFLVKDLTLLMAALRLNNSDDWAGKPQQETFRVYETMPPVATAQPSPCSADVGDAARGSSPHDSDKSDASSDSLSTLMTGYVHAVRALHAFDAQMAADGIRESATAEAGHTGGGVVGAEEEATTPCKAAADDGSSSAANTKRAEAAAPVDMAELLAAPDLLPCWTRKLAASAFNIVVAAAWSRSPTMPPLFPAGQRQPTLLNRLASATPTRKAAALSNSTTSLSSTANSVRCSSPGLPSSSTAATISSSKESLSLLNRVDELAGTTQPHSTTRAFSCCCCSDDDNKGTDMLLGELLFGADGRRGADLSSPRSPPPAVSPASLGIAAPASAAATASGAEPPRPRRGRPPPHLTQTTLDLGQAEPTMATRCPLCRMLYTAENDEDAALHRRFCREGQLRRRGRGPYDAPSSFTGACRSQRARTETAASPLASLSRPAAVAVRMLEELSGASLGHSPSPLLGSTTATVRRGGPRRREIGARGFAKATYTATETRNTAADATVSLCTCVLCPRSSLSSPPHLSSPLAVFRISLNACGVADSNGGCTALRLLELLDFTPVVLRAAAEGVADPQTASSSVLRGSVPAAPTVRGSAASTVYVVCVVDTVLRLLLCAVVGEPRRREQDPELCVERRADGATVCSTRRHFTHGDVAGLWVLSPAELSAAQKAWEKSTAAPFASTRQMLESFFGTRAGGGAPSSAQSSAAHVTEKAHERCQQAAGVALHALAQYLVYGSSLCPSRQLSYSQAALAAAEHLGTGFMEQCLARRVRLALTWTLADVTGAPPLTVRPFIAMGACRHGDQCTKLHYRPDTSPTVLFPLMYPNPHAVEHIKDREWNFELDRKYLKKHFEHFYKEVWRTFMEFGRIAELRVVSNLGDHLLGNVYIRFEDPQVATRIVKELRGKKLNDIIVLPELSPVTNFAEACCKEDLENRCQRGEQCNYLHIMKVSRRLLEKLEKEQTKYWKKKEKRHEHSSSDRKRSRSRSPADTRW</sequence>
<dbReference type="VEuPathDB" id="TriTrypDB:LdBPK_030180.1"/>
<keyword evidence="3 5" id="KW-0863">Zinc-finger</keyword>
<feature type="region of interest" description="Disordered" evidence="6">
    <location>
        <begin position="346"/>
        <end position="379"/>
    </location>
</feature>
<dbReference type="InterPro" id="IPR009145">
    <property type="entry name" value="U2AF_small"/>
</dbReference>
<evidence type="ECO:0000256" key="4">
    <source>
        <dbReference type="ARBA" id="ARBA00022833"/>
    </source>
</evidence>
<dbReference type="VEuPathDB" id="TriTrypDB:LdCL_030006700"/>
<dbReference type="VEuPathDB" id="TriTrypDB:LDHU3_03.0180"/>
<keyword evidence="1 5" id="KW-0479">Metal-binding</keyword>
<evidence type="ECO:0000256" key="1">
    <source>
        <dbReference type="ARBA" id="ARBA00022723"/>
    </source>
</evidence>
<feature type="domain" description="C3H1-type" evidence="7">
    <location>
        <begin position="932"/>
        <end position="959"/>
    </location>
</feature>
<dbReference type="AlphaFoldDB" id="A0A504XZA1"/>
<dbReference type="VEuPathDB" id="TriTrypDB:LdCL_030006800"/>
<feature type="zinc finger region" description="C3H1-type" evidence="5">
    <location>
        <begin position="932"/>
        <end position="959"/>
    </location>
</feature>
<dbReference type="VEuPathDB" id="TriTrypDB:LDHU3_03.0170"/>
<evidence type="ECO:0000313" key="8">
    <source>
        <dbReference type="EMBL" id="TPP53974.1"/>
    </source>
</evidence>
<protein>
    <submittedName>
        <fullName evidence="8">Zinc-finger of acetyl-transferase ESCO family protein</fullName>
    </submittedName>
</protein>
<accession>A0A504XZA1</accession>
<feature type="region of interest" description="Disordered" evidence="6">
    <location>
        <begin position="471"/>
        <end position="490"/>
    </location>
</feature>
<dbReference type="InterPro" id="IPR028005">
    <property type="entry name" value="AcTrfase_ESCO_Znf_dom"/>
</dbReference>
<dbReference type="CDD" id="cd12287">
    <property type="entry name" value="RRM_U2AF35_like"/>
    <property type="match status" value="1"/>
</dbReference>
<dbReference type="GO" id="GO:0089701">
    <property type="term" value="C:U2AF complex"/>
    <property type="evidence" value="ECO:0007669"/>
    <property type="project" value="InterPro"/>
</dbReference>
<dbReference type="VEuPathDB" id="TriTrypDB:LdCL_030006600"/>
<evidence type="ECO:0000256" key="3">
    <source>
        <dbReference type="ARBA" id="ARBA00022771"/>
    </source>
</evidence>
<keyword evidence="4 5" id="KW-0862">Zinc</keyword>
<feature type="compositionally biased region" description="Low complexity" evidence="6">
    <location>
        <begin position="346"/>
        <end position="357"/>
    </location>
</feature>
<keyword evidence="2" id="KW-0677">Repeat</keyword>
<feature type="region of interest" description="Disordered" evidence="6">
    <location>
        <begin position="243"/>
        <end position="264"/>
    </location>
</feature>
<name>A0A504XZA1_LEIDO</name>
<feature type="region of interest" description="Disordered" evidence="6">
    <location>
        <begin position="52"/>
        <end position="92"/>
    </location>
</feature>
<dbReference type="VEuPathDB" id="TriTrypDB:LdBPK_030160.1"/>
<evidence type="ECO:0000256" key="5">
    <source>
        <dbReference type="PROSITE-ProRule" id="PRU00723"/>
    </source>
</evidence>
<dbReference type="Gene3D" id="3.30.70.330">
    <property type="match status" value="1"/>
</dbReference>
<dbReference type="PANTHER" id="PTHR12620">
    <property type="entry name" value="U2 SNRNP AUXILIARY FACTOR, SMALL SUBUNIT"/>
    <property type="match status" value="1"/>
</dbReference>
<dbReference type="VEuPathDB" id="TriTrypDB:LdBPK_030170.1"/>
<dbReference type="VEuPathDB" id="TriTrypDB:LDHU3_03.0160"/>
<evidence type="ECO:0000313" key="9">
    <source>
        <dbReference type="Proteomes" id="UP000318447"/>
    </source>
</evidence>